<accession>A0A2S8F4X7</accession>
<comment type="caution">
    <text evidence="2">The sequence shown here is derived from an EMBL/GenBank/DDBJ whole genome shotgun (WGS) entry which is preliminary data.</text>
</comment>
<evidence type="ECO:0000256" key="1">
    <source>
        <dbReference type="SAM" id="Phobius"/>
    </source>
</evidence>
<dbReference type="AlphaFoldDB" id="A0A2S8F4X7"/>
<name>A0A2S8F4X7_9BACT</name>
<sequence>MGLIYFGFVGCQLGLFLVPIITPYLDPLIDPFTLLVGIVVAPAIPWVLLIVPGIIYISTELIKDHQKRTYQHIIWLLFGTVFTGIFFWKYFLFGLSKINSAYETLTS</sequence>
<proteinExistence type="predicted"/>
<feature type="transmembrane region" description="Helical" evidence="1">
    <location>
        <begin position="69"/>
        <end position="88"/>
    </location>
</feature>
<dbReference type="Proteomes" id="UP000239388">
    <property type="component" value="Unassembled WGS sequence"/>
</dbReference>
<organism evidence="2 3">
    <name type="scientific">Blastopirellula marina</name>
    <dbReference type="NCBI Taxonomy" id="124"/>
    <lineage>
        <taxon>Bacteria</taxon>
        <taxon>Pseudomonadati</taxon>
        <taxon>Planctomycetota</taxon>
        <taxon>Planctomycetia</taxon>
        <taxon>Pirellulales</taxon>
        <taxon>Pirellulaceae</taxon>
        <taxon>Blastopirellula</taxon>
    </lineage>
</organism>
<keyword evidence="1" id="KW-1133">Transmembrane helix</keyword>
<gene>
    <name evidence="2" type="ORF">C5Y98_28495</name>
</gene>
<reference evidence="2 3" key="1">
    <citation type="submission" date="2018-02" db="EMBL/GenBank/DDBJ databases">
        <title>Comparative genomes isolates from brazilian mangrove.</title>
        <authorList>
            <person name="Araujo J.E."/>
            <person name="Taketani R.G."/>
            <person name="Silva M.C.P."/>
            <person name="Loureco M.V."/>
            <person name="Andreote F.D."/>
        </authorList>
    </citation>
    <scope>NUCLEOTIDE SEQUENCE [LARGE SCALE GENOMIC DNA]</scope>
    <source>
        <strain evidence="2 3">NAP PRIS-MGV</strain>
    </source>
</reference>
<feature type="transmembrane region" description="Helical" evidence="1">
    <location>
        <begin position="32"/>
        <end position="57"/>
    </location>
</feature>
<evidence type="ECO:0000313" key="3">
    <source>
        <dbReference type="Proteomes" id="UP000239388"/>
    </source>
</evidence>
<keyword evidence="1" id="KW-0812">Transmembrane</keyword>
<keyword evidence="1" id="KW-0472">Membrane</keyword>
<evidence type="ECO:0000313" key="2">
    <source>
        <dbReference type="EMBL" id="PQO27187.1"/>
    </source>
</evidence>
<dbReference type="EMBL" id="PUIB01000028">
    <property type="protein sequence ID" value="PQO27187.1"/>
    <property type="molecule type" value="Genomic_DNA"/>
</dbReference>
<feature type="transmembrane region" description="Helical" evidence="1">
    <location>
        <begin position="6"/>
        <end position="25"/>
    </location>
</feature>
<protein>
    <submittedName>
        <fullName evidence="2">Uncharacterized protein</fullName>
    </submittedName>
</protein>